<organism evidence="1 2">
    <name type="scientific">Pseudoclavibacter caeni</name>
    <dbReference type="NCBI Taxonomy" id="908846"/>
    <lineage>
        <taxon>Bacteria</taxon>
        <taxon>Bacillati</taxon>
        <taxon>Actinomycetota</taxon>
        <taxon>Actinomycetes</taxon>
        <taxon>Micrococcales</taxon>
        <taxon>Microbacteriaceae</taxon>
        <taxon>Pseudoclavibacter</taxon>
    </lineage>
</organism>
<dbReference type="AlphaFoldDB" id="A0A7C8FXS8"/>
<dbReference type="EMBL" id="WBKA01000004">
    <property type="protein sequence ID" value="KAB1631922.1"/>
    <property type="molecule type" value="Genomic_DNA"/>
</dbReference>
<proteinExistence type="predicted"/>
<evidence type="ECO:0000313" key="1">
    <source>
        <dbReference type="EMBL" id="KAB1631922.1"/>
    </source>
</evidence>
<dbReference type="Proteomes" id="UP000481339">
    <property type="component" value="Unassembled WGS sequence"/>
</dbReference>
<name>A0A7C8FXS8_9MICO</name>
<sequence length="134" mass="15438">MAFPSRSGHRSRHRRLRSRVGGPWLPALDSRRDRITDQVARATAWVRGRWAPELDDVTVLLSDMPREPGDGHDPRWSVLPERRVVVLHRLPLTYGFEVEDADETERQATVEHCVFAAFAELTGRQPWEMSGDDR</sequence>
<evidence type="ECO:0008006" key="3">
    <source>
        <dbReference type="Google" id="ProtNLM"/>
    </source>
</evidence>
<gene>
    <name evidence="1" type="ORF">F8O02_06245</name>
</gene>
<dbReference type="RefSeq" id="WP_158036391.1">
    <property type="nucleotide sequence ID" value="NZ_BAAAZV010000020.1"/>
</dbReference>
<protein>
    <recommendedName>
        <fullName evidence="3">Metallopeptidase family protein</fullName>
    </recommendedName>
</protein>
<reference evidence="1 2" key="1">
    <citation type="submission" date="2019-09" db="EMBL/GenBank/DDBJ databases">
        <title>Phylogeny of genus Pseudoclavibacter and closely related genus.</title>
        <authorList>
            <person name="Li Y."/>
        </authorList>
    </citation>
    <scope>NUCLEOTIDE SEQUENCE [LARGE SCALE GENOMIC DNA]</scope>
    <source>
        <strain evidence="1 2">JCM 16921</strain>
    </source>
</reference>
<dbReference type="OrthoDB" id="4989780at2"/>
<dbReference type="SUPFAM" id="SSF55486">
    <property type="entry name" value="Metalloproteases ('zincins'), catalytic domain"/>
    <property type="match status" value="1"/>
</dbReference>
<accession>A0A7C8FXS8</accession>
<keyword evidence="2" id="KW-1185">Reference proteome</keyword>
<evidence type="ECO:0000313" key="2">
    <source>
        <dbReference type="Proteomes" id="UP000481339"/>
    </source>
</evidence>
<comment type="caution">
    <text evidence="1">The sequence shown here is derived from an EMBL/GenBank/DDBJ whole genome shotgun (WGS) entry which is preliminary data.</text>
</comment>